<dbReference type="Proteomes" id="UP000241238">
    <property type="component" value="Chromosome"/>
</dbReference>
<evidence type="ECO:0000313" key="3">
    <source>
        <dbReference type="Proteomes" id="UP000241238"/>
    </source>
</evidence>
<keyword evidence="3" id="KW-1185">Reference proteome</keyword>
<dbReference type="NCBIfam" id="NF046000">
    <property type="entry name" value="MAG1210_fam"/>
    <property type="match status" value="1"/>
</dbReference>
<accession>A0ABN5JE90</accession>
<keyword evidence="1" id="KW-0812">Transmembrane</keyword>
<name>A0ABN5JE90_FUSVA</name>
<keyword evidence="1" id="KW-0472">Membrane</keyword>
<dbReference type="EMBL" id="CP028103">
    <property type="protein sequence ID" value="AVQ30283.1"/>
    <property type="molecule type" value="Genomic_DNA"/>
</dbReference>
<proteinExistence type="predicted"/>
<evidence type="ECO:0000313" key="2">
    <source>
        <dbReference type="EMBL" id="AVQ30283.1"/>
    </source>
</evidence>
<sequence length="608" mass="71591">MELIDEQEKLLDPLKYYKTELTEKFLNKLTDTFKKLLKESNIDIEVNRKSVEEYNEISSTKAKNENILKWLKRFSYLVIISSICLTIYEINNITILKKLFDMNKNIYNITIKTVITGFFIIALSILNFKYINKKKYIYIQKIEELGTELKAKQDECYSQVAPLLKLFESNMANKFITEIIPTLILDKYFKIERYADLVYNFGMAEQLDSNLSAKDLISGEILGNPFVIIKSIQNRVVDETYHGSLTVSWTEYYTYNGERKSRNRTQTLRASIVKPKQIFEEIIDLIYGNDAAEHLSFIREPNFIHDFTPKELAKYLKKIEKEIKKKSEKSIKTGDSFLEMGNLEFDGLFGALNRNNEVEFRVLFTPIAQRNMIELLKDKDFGDDFVFHKMNKLNKISNGKNWILNVNKSYYNDFSFDVIKEKYYEINKKFFSNFYRLFLPIFTIPVYHQHKSQNYIYGNEFNYNYNSYIAEVMANSLGQNLFSHSESITPSILKTNTIKTQEDIDLVEVKGKSYKTITRTQYIPVTANNGRTYNVPVDWIEYIPLSTLGRMEIKKINIEEKDFEKSINHEFSKSIGNKKYTYKNNIFAIFTNENEIRHSKILKNLTNK</sequence>
<reference evidence="3" key="1">
    <citation type="journal article" date="2018" name="MSphere">
        <title>Fusobacterium Genomics Using MinION and Illumina Sequencing Enables Genome Completion and Correction.</title>
        <authorList>
            <person name="Todd S.M."/>
            <person name="Settlage R.E."/>
            <person name="Lahmers K.K."/>
            <person name="Slade D.J."/>
        </authorList>
    </citation>
    <scope>NUCLEOTIDE SEQUENCE [LARGE SCALE GENOMIC DNA]</scope>
    <source>
        <strain evidence="3">ATCC 27725</strain>
    </source>
</reference>
<organism evidence="2 3">
    <name type="scientific">Fusobacterium varium ATCC 27725</name>
    <dbReference type="NCBI Taxonomy" id="469618"/>
    <lineage>
        <taxon>Bacteria</taxon>
        <taxon>Fusobacteriati</taxon>
        <taxon>Fusobacteriota</taxon>
        <taxon>Fusobacteriia</taxon>
        <taxon>Fusobacteriales</taxon>
        <taxon>Fusobacteriaceae</taxon>
        <taxon>Fusobacterium</taxon>
    </lineage>
</organism>
<evidence type="ECO:0000256" key="1">
    <source>
        <dbReference type="SAM" id="Phobius"/>
    </source>
</evidence>
<feature type="transmembrane region" description="Helical" evidence="1">
    <location>
        <begin position="74"/>
        <end position="94"/>
    </location>
</feature>
<feature type="transmembrane region" description="Helical" evidence="1">
    <location>
        <begin position="106"/>
        <end position="128"/>
    </location>
</feature>
<keyword evidence="1" id="KW-1133">Transmembrane helix</keyword>
<gene>
    <name evidence="2" type="ORF">C4N18_03195</name>
</gene>
<dbReference type="RefSeq" id="WP_005949027.1">
    <property type="nucleotide sequence ID" value="NZ_CP028103.1"/>
</dbReference>
<protein>
    <submittedName>
        <fullName evidence="2">Uncharacterized protein</fullName>
    </submittedName>
</protein>
<dbReference type="GeneID" id="77466983"/>